<dbReference type="InterPro" id="IPR019897">
    <property type="entry name" value="RidA_CS"/>
</dbReference>
<dbReference type="EMBL" id="CP006653">
    <property type="protein sequence ID" value="AGT11251.1"/>
    <property type="molecule type" value="Genomic_DNA"/>
</dbReference>
<dbReference type="GO" id="GO:0005829">
    <property type="term" value="C:cytosol"/>
    <property type="evidence" value="ECO:0007669"/>
    <property type="project" value="TreeGrafter"/>
</dbReference>
<dbReference type="CDD" id="cd00448">
    <property type="entry name" value="YjgF_YER057c_UK114_family"/>
    <property type="match status" value="1"/>
</dbReference>
<reference evidence="2 3" key="1">
    <citation type="journal article" date="2014" name="BMC Genomics">
        <title>Architecture and functions of a multipartite genome of the methylotrophic bacterium Paracoccus aminophilus JCM 7686, containing primary and secondary chromids.</title>
        <authorList>
            <person name="Dziewit L."/>
            <person name="Czarnecki J."/>
            <person name="Wibberg D."/>
            <person name="Radlinska M."/>
            <person name="Mrozek P."/>
            <person name="Szymczak M."/>
            <person name="Schluter A."/>
            <person name="Puhler A."/>
            <person name="Bartosik D."/>
        </authorList>
    </citation>
    <scope>NUCLEOTIDE SEQUENCE [LARGE SCALE GENOMIC DNA]</scope>
    <source>
        <strain evidence="2">JCM 7686</strain>
        <plasmid evidence="3">Plasmid pAMI5</plasmid>
    </source>
</reference>
<dbReference type="OrthoDB" id="9809792at2"/>
<dbReference type="Gene3D" id="3.30.1330.40">
    <property type="entry name" value="RutC-like"/>
    <property type="match status" value="1"/>
</dbReference>
<dbReference type="SUPFAM" id="SSF55298">
    <property type="entry name" value="YjgF-like"/>
    <property type="match status" value="1"/>
</dbReference>
<accession>S5Z1D6</accession>
<dbReference type="Pfam" id="PF01042">
    <property type="entry name" value="Ribonuc_L-PSP"/>
    <property type="match status" value="1"/>
</dbReference>
<dbReference type="FunFam" id="3.30.1330.40:FF:000001">
    <property type="entry name" value="L-PSP family endoribonuclease"/>
    <property type="match status" value="1"/>
</dbReference>
<keyword evidence="3" id="KW-1185">Reference proteome</keyword>
<organism evidence="2 3">
    <name type="scientific">Paracoccus aminophilus JCM 7686</name>
    <dbReference type="NCBI Taxonomy" id="1367847"/>
    <lineage>
        <taxon>Bacteria</taxon>
        <taxon>Pseudomonadati</taxon>
        <taxon>Pseudomonadota</taxon>
        <taxon>Alphaproteobacteria</taxon>
        <taxon>Rhodobacterales</taxon>
        <taxon>Paracoccaceae</taxon>
        <taxon>Paracoccus</taxon>
    </lineage>
</organism>
<dbReference type="Proteomes" id="UP000015480">
    <property type="component" value="Plasmid pAMI5"/>
</dbReference>
<dbReference type="KEGG" id="pami:JCM7686_pAMI5p185"/>
<sequence>MTPITTPNAPAAIGPYSQAMVVNGLLFVSGQIPVDPATGEFNSDDAVEQCRQCLKNIAAIAEAAGTDLSRTVKTTVLVRDLGRFAEINAAYAEFFAAPFPARATFEVSALPKGAQIEIEAVIALPEA</sequence>
<dbReference type="InterPro" id="IPR006175">
    <property type="entry name" value="YjgF/YER057c/UK114"/>
</dbReference>
<protein>
    <submittedName>
        <fullName evidence="2">Endoribonuclease</fullName>
    </submittedName>
</protein>
<evidence type="ECO:0000256" key="1">
    <source>
        <dbReference type="ARBA" id="ARBA00010552"/>
    </source>
</evidence>
<evidence type="ECO:0000313" key="2">
    <source>
        <dbReference type="EMBL" id="AGT11251.1"/>
    </source>
</evidence>
<keyword evidence="2" id="KW-0614">Plasmid</keyword>
<dbReference type="PANTHER" id="PTHR11803">
    <property type="entry name" value="2-IMINOBUTANOATE/2-IMINOPROPANOATE DEAMINASE RIDA"/>
    <property type="match status" value="1"/>
</dbReference>
<dbReference type="InterPro" id="IPR006056">
    <property type="entry name" value="RidA"/>
</dbReference>
<evidence type="ECO:0000313" key="3">
    <source>
        <dbReference type="Proteomes" id="UP000015480"/>
    </source>
</evidence>
<geneLocation type="plasmid" evidence="2 3">
    <name>pAMI5</name>
</geneLocation>
<name>S5Z1D6_PARAH</name>
<proteinExistence type="inferred from homology"/>
<dbReference type="NCBIfam" id="TIGR00004">
    <property type="entry name" value="Rid family detoxifying hydrolase"/>
    <property type="match status" value="1"/>
</dbReference>
<gene>
    <name evidence="2" type="ORF">JCM7686_pAMI5p185</name>
</gene>
<comment type="similarity">
    <text evidence="1">Belongs to the RutC family.</text>
</comment>
<dbReference type="AlphaFoldDB" id="S5Z1D6"/>
<dbReference type="InterPro" id="IPR035959">
    <property type="entry name" value="RutC-like_sf"/>
</dbReference>
<dbReference type="HOGENOM" id="CLU_100715_7_1_5"/>
<dbReference type="PROSITE" id="PS01094">
    <property type="entry name" value="UPF0076"/>
    <property type="match status" value="1"/>
</dbReference>
<dbReference type="PANTHER" id="PTHR11803:SF39">
    <property type="entry name" value="2-IMINOBUTANOATE_2-IMINOPROPANOATE DEAMINASE"/>
    <property type="match status" value="1"/>
</dbReference>
<dbReference type="GO" id="GO:0019239">
    <property type="term" value="F:deaminase activity"/>
    <property type="evidence" value="ECO:0007669"/>
    <property type="project" value="TreeGrafter"/>
</dbReference>
<dbReference type="RefSeq" id="WP_020953022.1">
    <property type="nucleotide sequence ID" value="NC_022043.1"/>
</dbReference>
<dbReference type="PATRIC" id="fig|1367847.3.peg.4221"/>